<organism evidence="1 2">
    <name type="scientific">Kordia periserrulae</name>
    <dbReference type="NCBI Taxonomy" id="701523"/>
    <lineage>
        <taxon>Bacteria</taxon>
        <taxon>Pseudomonadati</taxon>
        <taxon>Bacteroidota</taxon>
        <taxon>Flavobacteriia</taxon>
        <taxon>Flavobacteriales</taxon>
        <taxon>Flavobacteriaceae</taxon>
        <taxon>Kordia</taxon>
    </lineage>
</organism>
<dbReference type="EMBL" id="QBKT01000003">
    <property type="protein sequence ID" value="PTX62306.1"/>
    <property type="molecule type" value="Genomic_DNA"/>
</dbReference>
<dbReference type="RefSeq" id="WP_108114506.1">
    <property type="nucleotide sequence ID" value="NZ_QBKT01000003.1"/>
</dbReference>
<reference evidence="1 2" key="1">
    <citation type="submission" date="2018-04" db="EMBL/GenBank/DDBJ databases">
        <title>Genomic Encyclopedia of Archaeal and Bacterial Type Strains, Phase II (KMG-II): from individual species to whole genera.</title>
        <authorList>
            <person name="Goeker M."/>
        </authorList>
    </citation>
    <scope>NUCLEOTIDE SEQUENCE [LARGE SCALE GENOMIC DNA]</scope>
    <source>
        <strain evidence="1 2">DSM 25731</strain>
    </source>
</reference>
<name>A0A2T6C1V4_9FLAO</name>
<evidence type="ECO:0000313" key="2">
    <source>
        <dbReference type="Proteomes" id="UP000244090"/>
    </source>
</evidence>
<protein>
    <submittedName>
        <fullName evidence="1">Uncharacterized protein</fullName>
    </submittedName>
</protein>
<sequence length="113" mass="12875">MTKKIKDKILGLEEIPDLIVCMDKGLISYSPAIRETSLGKYFIDKGLTVPKSAFVSYSSSDKSSILILFLRYFLNFSASYHLTTKFIVNNYLKDIKTDFEIKLYDSNGIQVKS</sequence>
<gene>
    <name evidence="1" type="ORF">C8N46_103406</name>
</gene>
<dbReference type="Proteomes" id="UP000244090">
    <property type="component" value="Unassembled WGS sequence"/>
</dbReference>
<dbReference type="AlphaFoldDB" id="A0A2T6C1V4"/>
<accession>A0A2T6C1V4</accession>
<keyword evidence="2" id="KW-1185">Reference proteome</keyword>
<proteinExistence type="predicted"/>
<comment type="caution">
    <text evidence="1">The sequence shown here is derived from an EMBL/GenBank/DDBJ whole genome shotgun (WGS) entry which is preliminary data.</text>
</comment>
<evidence type="ECO:0000313" key="1">
    <source>
        <dbReference type="EMBL" id="PTX62306.1"/>
    </source>
</evidence>